<evidence type="ECO:0000259" key="2">
    <source>
        <dbReference type="PROSITE" id="PS50203"/>
    </source>
</evidence>
<reference evidence="4" key="1">
    <citation type="submission" date="2025-08" db="UniProtKB">
        <authorList>
            <consortium name="RefSeq"/>
        </authorList>
    </citation>
    <scope>IDENTIFICATION</scope>
</reference>
<gene>
    <name evidence="4" type="primary">LOC112495312</name>
</gene>
<comment type="caution">
    <text evidence="1">Lacks conserved residue(s) required for the propagation of feature annotation.</text>
</comment>
<feature type="domain" description="Calpain catalytic" evidence="2">
    <location>
        <begin position="80"/>
        <end position="179"/>
    </location>
</feature>
<name>A0AAJ7W766_CEPCN</name>
<feature type="non-terminal residue" evidence="4">
    <location>
        <position position="1"/>
    </location>
</feature>
<protein>
    <submittedName>
        <fullName evidence="4">Androglobin-like</fullName>
    </submittedName>
</protein>
<dbReference type="Pfam" id="PF00648">
    <property type="entry name" value="Peptidase_C2"/>
    <property type="match status" value="1"/>
</dbReference>
<dbReference type="Proteomes" id="UP000694920">
    <property type="component" value="Unplaced"/>
</dbReference>
<dbReference type="InterPro" id="IPR053033">
    <property type="entry name" value="Androglobin-like"/>
</dbReference>
<dbReference type="PROSITE" id="PS50203">
    <property type="entry name" value="CALPAIN_CAT"/>
    <property type="match status" value="1"/>
</dbReference>
<accession>A0AAJ7W766</accession>
<dbReference type="KEGG" id="ccin:112495312"/>
<organism evidence="3 4">
    <name type="scientific">Cephus cinctus</name>
    <name type="common">Wheat stem sawfly</name>
    <dbReference type="NCBI Taxonomy" id="211228"/>
    <lineage>
        <taxon>Eukaryota</taxon>
        <taxon>Metazoa</taxon>
        <taxon>Ecdysozoa</taxon>
        <taxon>Arthropoda</taxon>
        <taxon>Hexapoda</taxon>
        <taxon>Insecta</taxon>
        <taxon>Pterygota</taxon>
        <taxon>Neoptera</taxon>
        <taxon>Endopterygota</taxon>
        <taxon>Hymenoptera</taxon>
        <taxon>Cephoidea</taxon>
        <taxon>Cephidae</taxon>
        <taxon>Cephus</taxon>
    </lineage>
</organism>
<dbReference type="PANTHER" id="PTHR46298:SF1">
    <property type="entry name" value="ANDROGLOBIN"/>
    <property type="match status" value="1"/>
</dbReference>
<dbReference type="GO" id="GO:0006508">
    <property type="term" value="P:proteolysis"/>
    <property type="evidence" value="ECO:0007669"/>
    <property type="project" value="InterPro"/>
</dbReference>
<dbReference type="GeneID" id="112495312"/>
<evidence type="ECO:0000313" key="4">
    <source>
        <dbReference type="RefSeq" id="XP_024947122.1"/>
    </source>
</evidence>
<dbReference type="AlphaFoldDB" id="A0AAJ7W766"/>
<dbReference type="InterPro" id="IPR038765">
    <property type="entry name" value="Papain-like_cys_pep_sf"/>
</dbReference>
<dbReference type="GO" id="GO:0004198">
    <property type="term" value="F:calcium-dependent cysteine-type endopeptidase activity"/>
    <property type="evidence" value="ECO:0007669"/>
    <property type="project" value="InterPro"/>
</dbReference>
<sequence length="271" mass="31023">VLRAYLLIFIASFVTQFVRWFVSTMINLQHCGRDGLQVAEESNNFVWLGSALTWQGWLYVYSLNKAGKSAHHRPMFNPHGKYVVRLFYMGFWRRFLIDDMIPVDNGGNVLLPRTGNNFELWPMILSKALLKIASMSWTTNNEVLDFQPVACFTGWIGLSLDTSHLSPMDKWEFLTKYAQHFEWPVQEPDKNTDISTTKKATVSKRAKPRVKSINALENPSPVVLFATLTDMRDVAALNVPGIAPCWSHPVYIELSRDIPLDPTEVIHPLKR</sequence>
<proteinExistence type="predicted"/>
<evidence type="ECO:0000313" key="3">
    <source>
        <dbReference type="Proteomes" id="UP000694920"/>
    </source>
</evidence>
<dbReference type="InterPro" id="IPR001300">
    <property type="entry name" value="Peptidase_C2_calpain_cat"/>
</dbReference>
<dbReference type="SUPFAM" id="SSF54001">
    <property type="entry name" value="Cysteine proteinases"/>
    <property type="match status" value="1"/>
</dbReference>
<dbReference type="RefSeq" id="XP_024947122.1">
    <property type="nucleotide sequence ID" value="XM_025091354.1"/>
</dbReference>
<keyword evidence="3" id="KW-1185">Reference proteome</keyword>
<evidence type="ECO:0000256" key="1">
    <source>
        <dbReference type="PROSITE-ProRule" id="PRU00239"/>
    </source>
</evidence>
<dbReference type="PANTHER" id="PTHR46298">
    <property type="entry name" value="ANDROGLOBIN"/>
    <property type="match status" value="1"/>
</dbReference>